<dbReference type="PANTHER" id="PTHR33973:SF4">
    <property type="entry name" value="OS07G0153300 PROTEIN"/>
    <property type="match status" value="1"/>
</dbReference>
<dbReference type="Proteomes" id="UP000641514">
    <property type="component" value="Unassembled WGS sequence"/>
</dbReference>
<dbReference type="Pfam" id="PF07103">
    <property type="entry name" value="DUF1365"/>
    <property type="match status" value="1"/>
</dbReference>
<comment type="caution">
    <text evidence="2">The sequence shown here is derived from an EMBL/GenBank/DDBJ whole genome shotgun (WGS) entry which is preliminary data.</text>
</comment>
<name>A0A916TYJ0_9ACTN</name>
<proteinExistence type="predicted"/>
<reference evidence="2" key="2">
    <citation type="submission" date="2020-09" db="EMBL/GenBank/DDBJ databases">
        <authorList>
            <person name="Sun Q."/>
            <person name="Zhou Y."/>
        </authorList>
    </citation>
    <scope>NUCLEOTIDE SEQUENCE</scope>
    <source>
        <strain evidence="2">CGMCC 1.15478</strain>
    </source>
</reference>
<evidence type="ECO:0000313" key="3">
    <source>
        <dbReference type="Proteomes" id="UP000641514"/>
    </source>
</evidence>
<keyword evidence="3" id="KW-1185">Reference proteome</keyword>
<organism evidence="2 3">
    <name type="scientific">Hoyosella rhizosphaerae</name>
    <dbReference type="NCBI Taxonomy" id="1755582"/>
    <lineage>
        <taxon>Bacteria</taxon>
        <taxon>Bacillati</taxon>
        <taxon>Actinomycetota</taxon>
        <taxon>Actinomycetes</taxon>
        <taxon>Mycobacteriales</taxon>
        <taxon>Hoyosellaceae</taxon>
        <taxon>Hoyosella</taxon>
    </lineage>
</organism>
<accession>A0A916TYJ0</accession>
<dbReference type="RefSeq" id="WP_188669683.1">
    <property type="nucleotide sequence ID" value="NZ_BMJH01000001.1"/>
</dbReference>
<dbReference type="AlphaFoldDB" id="A0A916TYJ0"/>
<gene>
    <name evidence="2" type="ORF">GCM10011410_01120</name>
</gene>
<feature type="compositionally biased region" description="Polar residues" evidence="1">
    <location>
        <begin position="1"/>
        <end position="27"/>
    </location>
</feature>
<dbReference type="PANTHER" id="PTHR33973">
    <property type="entry name" value="OS07G0153300 PROTEIN"/>
    <property type="match status" value="1"/>
</dbReference>
<dbReference type="EMBL" id="BMJH01000001">
    <property type="protein sequence ID" value="GGC52554.1"/>
    <property type="molecule type" value="Genomic_DNA"/>
</dbReference>
<feature type="region of interest" description="Disordered" evidence="1">
    <location>
        <begin position="1"/>
        <end position="31"/>
    </location>
</feature>
<dbReference type="InterPro" id="IPR010775">
    <property type="entry name" value="DUF1365"/>
</dbReference>
<reference evidence="2" key="1">
    <citation type="journal article" date="2014" name="Int. J. Syst. Evol. Microbiol.">
        <title>Complete genome sequence of Corynebacterium casei LMG S-19264T (=DSM 44701T), isolated from a smear-ripened cheese.</title>
        <authorList>
            <consortium name="US DOE Joint Genome Institute (JGI-PGF)"/>
            <person name="Walter F."/>
            <person name="Albersmeier A."/>
            <person name="Kalinowski J."/>
            <person name="Ruckert C."/>
        </authorList>
    </citation>
    <scope>NUCLEOTIDE SEQUENCE</scope>
    <source>
        <strain evidence="2">CGMCC 1.15478</strain>
    </source>
</reference>
<sequence length="274" mass="31063">MVTTTALKSTAPESSAPKSTAPETINPSRRRKTYPGAIYHTQIRHVRRAPLRNVFTYRSMWWLVDLDRIPVLPWWARPFVSFQSKDHFGDPHRSIRDNVEEFLALRGIDISGGSVWMLANARAMGINFNPLSVYWCFDRHGDMACVIAEVHNTYGEKHCYVVGPDAATAGARVDKEFYVSPFNDVSGEYQLRLPAPTQILRLAIVLHRTGQPPFTATVTGVRQPITVASVVRAISSIPLPPLRVIVQIRWQGVRLWLRRLPVVPRPKHQRQEGV</sequence>
<evidence type="ECO:0000256" key="1">
    <source>
        <dbReference type="SAM" id="MobiDB-lite"/>
    </source>
</evidence>
<protein>
    <submittedName>
        <fullName evidence="2">DUF1365 domain-containing protein</fullName>
    </submittedName>
</protein>
<evidence type="ECO:0000313" key="2">
    <source>
        <dbReference type="EMBL" id="GGC52554.1"/>
    </source>
</evidence>